<sequence>MKTKKIIFAFIACFFCILLFQSAKPIPASFRVAAYNIRYNAQMDIESGNSWDSRKVPLARLIRQHAFDIVGTQEGDSGQINDLKELLPDFDVVAHPYGGDNDLHNAAILYKKDQFTLLDSGVFWLSETPEIPSIGWDASDRRICNWVKFKEKNSGKEFFFFNVHFYWRKQVAKQESGPLIAKKIKEIAGDTPTIITGDFNSTPQTSQIGAVKEVLNDAYEVTKTERQGVEGTGFPGGVFQGDPGGRIDYVFVSSQIQVYDYKVLSDTYNDNRYPSDHLPVTSFIEF</sequence>
<name>A0A4R1LWH2_9SPHI</name>
<keyword evidence="3" id="KW-0540">Nuclease</keyword>
<accession>A0A4R1LWH2</accession>
<comment type="caution">
    <text evidence="3">The sequence shown here is derived from an EMBL/GenBank/DDBJ whole genome shotgun (WGS) entry which is preliminary data.</text>
</comment>
<keyword evidence="3" id="KW-0269">Exonuclease</keyword>
<keyword evidence="3" id="KW-0378">Hydrolase</keyword>
<evidence type="ECO:0000313" key="4">
    <source>
        <dbReference type="Proteomes" id="UP000294616"/>
    </source>
</evidence>
<dbReference type="EMBL" id="SMGO01000002">
    <property type="protein sequence ID" value="TCK83212.1"/>
    <property type="molecule type" value="Genomic_DNA"/>
</dbReference>
<dbReference type="Pfam" id="PF03372">
    <property type="entry name" value="Exo_endo_phos"/>
    <property type="match status" value="1"/>
</dbReference>
<protein>
    <submittedName>
        <fullName evidence="3">Endonuclease/exonuclease/phosphatase family metal-dependent hydrolase</fullName>
    </submittedName>
</protein>
<dbReference type="PANTHER" id="PTHR12121:SF36">
    <property type="entry name" value="ENDONUCLEASE_EXONUCLEASE_PHOSPHATASE DOMAIN-CONTAINING PROTEIN"/>
    <property type="match status" value="1"/>
</dbReference>
<keyword evidence="1" id="KW-0732">Signal</keyword>
<dbReference type="GO" id="GO:0000175">
    <property type="term" value="F:3'-5'-RNA exonuclease activity"/>
    <property type="evidence" value="ECO:0007669"/>
    <property type="project" value="TreeGrafter"/>
</dbReference>
<evidence type="ECO:0000313" key="3">
    <source>
        <dbReference type="EMBL" id="TCK83212.1"/>
    </source>
</evidence>
<keyword evidence="3" id="KW-0255">Endonuclease</keyword>
<dbReference type="CDD" id="cd09083">
    <property type="entry name" value="EEP-1"/>
    <property type="match status" value="1"/>
</dbReference>
<dbReference type="Proteomes" id="UP000294616">
    <property type="component" value="Unassembled WGS sequence"/>
</dbReference>
<dbReference type="Gene3D" id="3.60.10.10">
    <property type="entry name" value="Endonuclease/exonuclease/phosphatase"/>
    <property type="match status" value="1"/>
</dbReference>
<dbReference type="InterPro" id="IPR036691">
    <property type="entry name" value="Endo/exonu/phosph_ase_sf"/>
</dbReference>
<evidence type="ECO:0000256" key="1">
    <source>
        <dbReference type="SAM" id="SignalP"/>
    </source>
</evidence>
<gene>
    <name evidence="3" type="ORF">C8N28_1802</name>
</gene>
<dbReference type="AlphaFoldDB" id="A0A4R1LWH2"/>
<dbReference type="InterPro" id="IPR005135">
    <property type="entry name" value="Endo/exonuclease/phosphatase"/>
</dbReference>
<proteinExistence type="predicted"/>
<dbReference type="InterPro" id="IPR050410">
    <property type="entry name" value="CCR4/nocturin_mRNA_transcr"/>
</dbReference>
<dbReference type="OrthoDB" id="9793162at2"/>
<dbReference type="PANTHER" id="PTHR12121">
    <property type="entry name" value="CARBON CATABOLITE REPRESSOR PROTEIN 4"/>
    <property type="match status" value="1"/>
</dbReference>
<dbReference type="GO" id="GO:0004519">
    <property type="term" value="F:endonuclease activity"/>
    <property type="evidence" value="ECO:0007669"/>
    <property type="project" value="UniProtKB-KW"/>
</dbReference>
<keyword evidence="4" id="KW-1185">Reference proteome</keyword>
<feature type="domain" description="Endonuclease/exonuclease/phosphatase" evidence="2">
    <location>
        <begin position="39"/>
        <end position="277"/>
    </location>
</feature>
<evidence type="ECO:0000259" key="2">
    <source>
        <dbReference type="Pfam" id="PF03372"/>
    </source>
</evidence>
<dbReference type="SUPFAM" id="SSF56219">
    <property type="entry name" value="DNase I-like"/>
    <property type="match status" value="1"/>
</dbReference>
<feature type="signal peptide" evidence="1">
    <location>
        <begin position="1"/>
        <end position="23"/>
    </location>
</feature>
<dbReference type="RefSeq" id="WP_132223998.1">
    <property type="nucleotide sequence ID" value="NZ_SMGO01000002.1"/>
</dbReference>
<reference evidence="3 4" key="1">
    <citation type="submission" date="2019-03" db="EMBL/GenBank/DDBJ databases">
        <title>Genomic Encyclopedia of Archaeal and Bacterial Type Strains, Phase II (KMG-II): from individual species to whole genera.</title>
        <authorList>
            <person name="Goeker M."/>
        </authorList>
    </citation>
    <scope>NUCLEOTIDE SEQUENCE [LARGE SCALE GENOMIC DNA]</scope>
    <source>
        <strain evidence="3 4">DSM 22554</strain>
    </source>
</reference>
<organism evidence="3 4">
    <name type="scientific">Albibacterium bauzanense</name>
    <dbReference type="NCBI Taxonomy" id="653929"/>
    <lineage>
        <taxon>Bacteria</taxon>
        <taxon>Pseudomonadati</taxon>
        <taxon>Bacteroidota</taxon>
        <taxon>Sphingobacteriia</taxon>
        <taxon>Sphingobacteriales</taxon>
        <taxon>Sphingobacteriaceae</taxon>
        <taxon>Albibacterium</taxon>
    </lineage>
</organism>
<feature type="chain" id="PRO_5020612278" evidence="1">
    <location>
        <begin position="24"/>
        <end position="286"/>
    </location>
</feature>